<evidence type="ECO:0000313" key="1">
    <source>
        <dbReference type="EMBL" id="OUJ71953.1"/>
    </source>
</evidence>
<dbReference type="AlphaFoldDB" id="A0A243WBH9"/>
<accession>A0A243WBH9</accession>
<dbReference type="EMBL" id="MTSE01000013">
    <property type="protein sequence ID" value="OUJ71953.1"/>
    <property type="molecule type" value="Genomic_DNA"/>
</dbReference>
<keyword evidence="2" id="KW-1185">Reference proteome</keyword>
<reference evidence="1 2" key="1">
    <citation type="submission" date="2017-01" db="EMBL/GenBank/DDBJ databases">
        <title>A new Hymenobacter.</title>
        <authorList>
            <person name="Liang Y."/>
            <person name="Feng F."/>
        </authorList>
    </citation>
    <scope>NUCLEOTIDE SEQUENCE [LARGE SCALE GENOMIC DNA]</scope>
    <source>
        <strain evidence="1">MIMBbqt21</strain>
    </source>
</reference>
<sequence length="127" mass="14029">MLYQNTRFMPTNPSDPSANLRSTNDILSGNLYAAALEAPIVIDSWIDALRTFGVTGGNDMVEELQNLKNYLNDKDTDRISASLQRLGESTTKAADQAGEEYQEQLQRLGQVLLRAADEVKVPLNSPE</sequence>
<dbReference type="Proteomes" id="UP000194873">
    <property type="component" value="Unassembled WGS sequence"/>
</dbReference>
<evidence type="ECO:0000313" key="2">
    <source>
        <dbReference type="Proteomes" id="UP000194873"/>
    </source>
</evidence>
<proteinExistence type="predicted"/>
<comment type="caution">
    <text evidence="1">The sequence shown here is derived from an EMBL/GenBank/DDBJ whole genome shotgun (WGS) entry which is preliminary data.</text>
</comment>
<organism evidence="1 2">
    <name type="scientific">Hymenobacter crusticola</name>
    <dbReference type="NCBI Taxonomy" id="1770526"/>
    <lineage>
        <taxon>Bacteria</taxon>
        <taxon>Pseudomonadati</taxon>
        <taxon>Bacteroidota</taxon>
        <taxon>Cytophagia</taxon>
        <taxon>Cytophagales</taxon>
        <taxon>Hymenobacteraceae</taxon>
        <taxon>Hymenobacter</taxon>
    </lineage>
</organism>
<name>A0A243WBH9_9BACT</name>
<protein>
    <submittedName>
        <fullName evidence="1">Uncharacterized protein</fullName>
    </submittedName>
</protein>
<gene>
    <name evidence="1" type="ORF">BXP70_20255</name>
</gene>